<keyword evidence="2" id="KW-1185">Reference proteome</keyword>
<evidence type="ECO:0000313" key="2">
    <source>
        <dbReference type="Proteomes" id="UP000799118"/>
    </source>
</evidence>
<reference evidence="1" key="1">
    <citation type="journal article" date="2019" name="Environ. Microbiol.">
        <title>Fungal ecological strategies reflected in gene transcription - a case study of two litter decomposers.</title>
        <authorList>
            <person name="Barbi F."/>
            <person name="Kohler A."/>
            <person name="Barry K."/>
            <person name="Baskaran P."/>
            <person name="Daum C."/>
            <person name="Fauchery L."/>
            <person name="Ihrmark K."/>
            <person name="Kuo A."/>
            <person name="LaButti K."/>
            <person name="Lipzen A."/>
            <person name="Morin E."/>
            <person name="Grigoriev I.V."/>
            <person name="Henrissat B."/>
            <person name="Lindahl B."/>
            <person name="Martin F."/>
        </authorList>
    </citation>
    <scope>NUCLEOTIDE SEQUENCE</scope>
    <source>
        <strain evidence="1">JB14</strain>
    </source>
</reference>
<organism evidence="1 2">
    <name type="scientific">Gymnopus androsaceus JB14</name>
    <dbReference type="NCBI Taxonomy" id="1447944"/>
    <lineage>
        <taxon>Eukaryota</taxon>
        <taxon>Fungi</taxon>
        <taxon>Dikarya</taxon>
        <taxon>Basidiomycota</taxon>
        <taxon>Agaricomycotina</taxon>
        <taxon>Agaricomycetes</taxon>
        <taxon>Agaricomycetidae</taxon>
        <taxon>Agaricales</taxon>
        <taxon>Marasmiineae</taxon>
        <taxon>Omphalotaceae</taxon>
        <taxon>Gymnopus</taxon>
    </lineage>
</organism>
<proteinExistence type="predicted"/>
<protein>
    <submittedName>
        <fullName evidence="1">Uncharacterized protein</fullName>
    </submittedName>
</protein>
<name>A0A6A4GGL9_9AGAR</name>
<sequence length="61" mass="6563">MAVRIARLLTIASRSLAVVMIICQLLARNAFLLQSTISGCGNTAKHLPHLLPTLIMNPASH</sequence>
<gene>
    <name evidence="1" type="ORF">BT96DRAFT_929136</name>
</gene>
<dbReference type="EMBL" id="ML770088">
    <property type="protein sequence ID" value="KAE9384742.1"/>
    <property type="molecule type" value="Genomic_DNA"/>
</dbReference>
<dbReference type="AlphaFoldDB" id="A0A6A4GGL9"/>
<dbReference type="Proteomes" id="UP000799118">
    <property type="component" value="Unassembled WGS sequence"/>
</dbReference>
<accession>A0A6A4GGL9</accession>
<evidence type="ECO:0000313" key="1">
    <source>
        <dbReference type="EMBL" id="KAE9384742.1"/>
    </source>
</evidence>